<accession>A0A0D0Y646</accession>
<organism evidence="4 5">
    <name type="scientific">Paucilactobacillus wasatchensis</name>
    <dbReference type="NCBI Taxonomy" id="1335616"/>
    <lineage>
        <taxon>Bacteria</taxon>
        <taxon>Bacillati</taxon>
        <taxon>Bacillota</taxon>
        <taxon>Bacilli</taxon>
        <taxon>Lactobacillales</taxon>
        <taxon>Lactobacillaceae</taxon>
        <taxon>Paucilactobacillus</taxon>
    </lineage>
</organism>
<comment type="similarity">
    <text evidence="2">Belongs to the NAD(P)-dependent epimerase/dehydratase family. Dihydroflavonol-4-reductase subfamily.</text>
</comment>
<comment type="caution">
    <text evidence="4">The sequence shown here is derived from an EMBL/GenBank/DDBJ whole genome shotgun (WGS) entry which is preliminary data.</text>
</comment>
<reference evidence="4 5" key="1">
    <citation type="submission" date="2013-08" db="EMBL/GenBank/DDBJ databases">
        <title>Lactobacillus wasatchii sp. WDC04, a late gas producing bacteria isolated from aged chedder cheese.</title>
        <authorList>
            <person name="Oberg C.J."/>
            <person name="Culumber M."/>
            <person name="McMahon D.J."/>
            <person name="Broadbent J.R."/>
            <person name="Oberg T.S."/>
            <person name="Ortaki F."/>
        </authorList>
    </citation>
    <scope>NUCLEOTIDE SEQUENCE [LARGE SCALE GENOMIC DNA]</scope>
    <source>
        <strain evidence="4 5">WDC04</strain>
    </source>
</reference>
<dbReference type="InterPro" id="IPR050425">
    <property type="entry name" value="NAD(P)_dehydrat-like"/>
</dbReference>
<feature type="domain" description="NAD-dependent epimerase/dehydratase" evidence="3">
    <location>
        <begin position="6"/>
        <end position="243"/>
    </location>
</feature>
<keyword evidence="1" id="KW-0560">Oxidoreductase</keyword>
<dbReference type="Proteomes" id="UP000032279">
    <property type="component" value="Unassembled WGS sequence"/>
</dbReference>
<dbReference type="PANTHER" id="PTHR10366:SF564">
    <property type="entry name" value="STEROL-4-ALPHA-CARBOXYLATE 3-DEHYDROGENASE, DECARBOXYLATING"/>
    <property type="match status" value="1"/>
</dbReference>
<dbReference type="PATRIC" id="fig|1335616.4.peg.661"/>
<dbReference type="InterPro" id="IPR036291">
    <property type="entry name" value="NAD(P)-bd_dom_sf"/>
</dbReference>
<evidence type="ECO:0000256" key="1">
    <source>
        <dbReference type="ARBA" id="ARBA00023002"/>
    </source>
</evidence>
<dbReference type="InterPro" id="IPR001509">
    <property type="entry name" value="Epimerase_deHydtase"/>
</dbReference>
<evidence type="ECO:0000256" key="2">
    <source>
        <dbReference type="ARBA" id="ARBA00023445"/>
    </source>
</evidence>
<dbReference type="Gene3D" id="3.40.50.720">
    <property type="entry name" value="NAD(P)-binding Rossmann-like Domain"/>
    <property type="match status" value="1"/>
</dbReference>
<sequence>MMNETVLVTGANGFLAMRLIKQLLTNGYHVRATLRSLAKKETVLAAFKANNVTNINQLEFVQADLTKDDGWHAAMHGVTYVMSVAAPVFVNGAMASEKVAQTAVDGTLRILKAAQASEVKRMVMTANLGAVGFSNKDPKHITTESDWTNSNEPGLSIYEKSKLIAEKSAWDYFKQTNSQLEFVTVNAGAMLGPSLDNHVSGSFGIIKNFFDGGLKAIPKIDVNIVDVRDVVDIEIRAMETSQAAGKRFLAVEDNPISMPQLVSVIKENRPQLAPKLPTKTVPSWLIRLGAPFNKQAQEGRLLLDINHHVSNHRAKEILGWQPISRNEDAILTAVDSMLTAGLIK</sequence>
<proteinExistence type="inferred from homology"/>
<dbReference type="AlphaFoldDB" id="A0A0D0Y646"/>
<dbReference type="GO" id="GO:0016616">
    <property type="term" value="F:oxidoreductase activity, acting on the CH-OH group of donors, NAD or NADP as acceptor"/>
    <property type="evidence" value="ECO:0007669"/>
    <property type="project" value="TreeGrafter"/>
</dbReference>
<evidence type="ECO:0000313" key="4">
    <source>
        <dbReference type="EMBL" id="KIS03753.1"/>
    </source>
</evidence>
<dbReference type="EMBL" id="AWTT01000011">
    <property type="protein sequence ID" value="KIS03753.1"/>
    <property type="molecule type" value="Genomic_DNA"/>
</dbReference>
<evidence type="ECO:0000259" key="3">
    <source>
        <dbReference type="Pfam" id="PF01370"/>
    </source>
</evidence>
<evidence type="ECO:0000313" key="5">
    <source>
        <dbReference type="Proteomes" id="UP000032279"/>
    </source>
</evidence>
<keyword evidence="5" id="KW-1185">Reference proteome</keyword>
<dbReference type="PANTHER" id="PTHR10366">
    <property type="entry name" value="NAD DEPENDENT EPIMERASE/DEHYDRATASE"/>
    <property type="match status" value="1"/>
</dbReference>
<gene>
    <name evidence="4" type="ORF">WDC_0665</name>
</gene>
<dbReference type="STRING" id="1335616.WDC_0665"/>
<name>A0A0D0Y646_9LACO</name>
<dbReference type="SUPFAM" id="SSF51735">
    <property type="entry name" value="NAD(P)-binding Rossmann-fold domains"/>
    <property type="match status" value="1"/>
</dbReference>
<dbReference type="Pfam" id="PF01370">
    <property type="entry name" value="Epimerase"/>
    <property type="match status" value="1"/>
</dbReference>
<protein>
    <recommendedName>
        <fullName evidence="3">NAD-dependent epimerase/dehydratase domain-containing protein</fullName>
    </recommendedName>
</protein>
<dbReference type="FunFam" id="3.40.50.720:FF:000336">
    <property type="entry name" value="Aldehyde reductase"/>
    <property type="match status" value="1"/>
</dbReference>